<evidence type="ECO:0000313" key="8">
    <source>
        <dbReference type="EMBL" id="ABN64623.2"/>
    </source>
</evidence>
<dbReference type="InterPro" id="IPR057975">
    <property type="entry name" value="TPR_ANAPC2"/>
</dbReference>
<organism evidence="8 9">
    <name type="scientific">Scheffersomyces stipitis (strain ATCC 58785 / CBS 6054 / NBRC 10063 / NRRL Y-11545)</name>
    <name type="common">Yeast</name>
    <name type="synonym">Pichia stipitis</name>
    <dbReference type="NCBI Taxonomy" id="322104"/>
    <lineage>
        <taxon>Eukaryota</taxon>
        <taxon>Fungi</taxon>
        <taxon>Dikarya</taxon>
        <taxon>Ascomycota</taxon>
        <taxon>Saccharomycotina</taxon>
        <taxon>Pichiomycetes</taxon>
        <taxon>Debaryomycetaceae</taxon>
        <taxon>Scheffersomyces</taxon>
    </lineage>
</organism>
<dbReference type="Pfam" id="PF08672">
    <property type="entry name" value="ANAPC2"/>
    <property type="match status" value="1"/>
</dbReference>
<evidence type="ECO:0000256" key="4">
    <source>
        <dbReference type="ARBA" id="ARBA00022786"/>
    </source>
</evidence>
<dbReference type="EMBL" id="CP000496">
    <property type="protein sequence ID" value="ABN64623.2"/>
    <property type="molecule type" value="Genomic_DNA"/>
</dbReference>
<dbReference type="InterPro" id="IPR059120">
    <property type="entry name" value="Cullin-like_AB"/>
</dbReference>
<evidence type="ECO:0000256" key="5">
    <source>
        <dbReference type="ARBA" id="ARBA00023306"/>
    </source>
</evidence>
<dbReference type="InterPro" id="IPR044554">
    <property type="entry name" value="ANAPC2"/>
</dbReference>
<proteinExistence type="inferred from homology"/>
<evidence type="ECO:0000256" key="6">
    <source>
        <dbReference type="PROSITE-ProRule" id="PRU00330"/>
    </source>
</evidence>
<dbReference type="GO" id="GO:0051301">
    <property type="term" value="P:cell division"/>
    <property type="evidence" value="ECO:0007669"/>
    <property type="project" value="UniProtKB-KW"/>
</dbReference>
<dbReference type="RefSeq" id="XP_001382652.2">
    <property type="nucleotide sequence ID" value="XM_001382615.1"/>
</dbReference>
<dbReference type="KEGG" id="pic:PICST_87387"/>
<dbReference type="HOGENOM" id="CLU_007149_4_0_1"/>
<dbReference type="InParanoid" id="A3LQ64"/>
<dbReference type="InterPro" id="IPR016158">
    <property type="entry name" value="Cullin_homology"/>
</dbReference>
<dbReference type="Proteomes" id="UP000002258">
    <property type="component" value="Chromosome 2"/>
</dbReference>
<dbReference type="InterPro" id="IPR036317">
    <property type="entry name" value="Cullin_homology_sf"/>
</dbReference>
<dbReference type="SMART" id="SM01013">
    <property type="entry name" value="APC2"/>
    <property type="match status" value="1"/>
</dbReference>
<dbReference type="AlphaFoldDB" id="A3LQ64"/>
<name>A3LQ64_PICST</name>
<keyword evidence="9" id="KW-1185">Reference proteome</keyword>
<dbReference type="eggNOG" id="KOG2165">
    <property type="taxonomic scope" value="Eukaryota"/>
</dbReference>
<dbReference type="Gene3D" id="1.10.10.10">
    <property type="entry name" value="Winged helix-like DNA-binding domain superfamily/Winged helix DNA-binding domain"/>
    <property type="match status" value="1"/>
</dbReference>
<dbReference type="GO" id="GO:0007091">
    <property type="term" value="P:metaphase/anaphase transition of mitotic cell cycle"/>
    <property type="evidence" value="ECO:0007669"/>
    <property type="project" value="TreeGrafter"/>
</dbReference>
<dbReference type="InterPro" id="IPR014786">
    <property type="entry name" value="ANAPC2_C"/>
</dbReference>
<dbReference type="GO" id="GO:0005680">
    <property type="term" value="C:anaphase-promoting complex"/>
    <property type="evidence" value="ECO:0007669"/>
    <property type="project" value="TreeGrafter"/>
</dbReference>
<dbReference type="PANTHER" id="PTHR45957">
    <property type="entry name" value="ANAPHASE-PROMOTING COMPLEX SUBUNIT 2"/>
    <property type="match status" value="1"/>
</dbReference>
<dbReference type="Pfam" id="PF25773">
    <property type="entry name" value="TPR_ANAPC2"/>
    <property type="match status" value="1"/>
</dbReference>
<dbReference type="SMART" id="SM00182">
    <property type="entry name" value="CULLIN"/>
    <property type="match status" value="1"/>
</dbReference>
<feature type="domain" description="Cullin family profile" evidence="7">
    <location>
        <begin position="513"/>
        <end position="709"/>
    </location>
</feature>
<dbReference type="SUPFAM" id="SSF75632">
    <property type="entry name" value="Cullin homology domain"/>
    <property type="match status" value="1"/>
</dbReference>
<dbReference type="InterPro" id="IPR036388">
    <property type="entry name" value="WH-like_DNA-bd_sf"/>
</dbReference>
<keyword evidence="3" id="KW-0498">Mitosis</keyword>
<dbReference type="PROSITE" id="PS50069">
    <property type="entry name" value="CULLIN_2"/>
    <property type="match status" value="1"/>
</dbReference>
<evidence type="ECO:0000256" key="1">
    <source>
        <dbReference type="ARBA" id="ARBA00016068"/>
    </source>
</evidence>
<evidence type="ECO:0000256" key="3">
    <source>
        <dbReference type="ARBA" id="ARBA00022776"/>
    </source>
</evidence>
<evidence type="ECO:0000313" key="9">
    <source>
        <dbReference type="Proteomes" id="UP000002258"/>
    </source>
</evidence>
<protein>
    <recommendedName>
        <fullName evidence="1">Anaphase-promoting complex subunit 2</fullName>
    </recommendedName>
</protein>
<reference evidence="8 9" key="1">
    <citation type="journal article" date="2007" name="Nat. Biotechnol.">
        <title>Genome sequence of the lignocellulose-bioconverting and xylose-fermenting yeast Pichia stipitis.</title>
        <authorList>
            <person name="Jeffries T.W."/>
            <person name="Grigoriev I.V."/>
            <person name="Grimwood J."/>
            <person name="Laplaza J.M."/>
            <person name="Aerts A."/>
            <person name="Salamov A."/>
            <person name="Schmutz J."/>
            <person name="Lindquist E."/>
            <person name="Dehal P."/>
            <person name="Shapiro H."/>
            <person name="Jin Y.S."/>
            <person name="Passoth V."/>
            <person name="Richardson P.M."/>
        </authorList>
    </citation>
    <scope>NUCLEOTIDE SEQUENCE [LARGE SCALE GENOMIC DNA]</scope>
    <source>
        <strain evidence="9">ATCC 58785 / CBS 6054 / NBRC 10063 / NRRL Y-11545</strain>
    </source>
</reference>
<dbReference type="STRING" id="322104.A3LQ64"/>
<gene>
    <name evidence="8" type="ORF">PICST_87387</name>
</gene>
<dbReference type="GeneID" id="4837054"/>
<keyword evidence="5" id="KW-0131">Cell cycle</keyword>
<evidence type="ECO:0000259" key="7">
    <source>
        <dbReference type="PROSITE" id="PS50069"/>
    </source>
</evidence>
<dbReference type="GO" id="GO:0006511">
    <property type="term" value="P:ubiquitin-dependent protein catabolic process"/>
    <property type="evidence" value="ECO:0007669"/>
    <property type="project" value="InterPro"/>
</dbReference>
<dbReference type="InterPro" id="IPR036390">
    <property type="entry name" value="WH_DNA-bd_sf"/>
</dbReference>
<dbReference type="PANTHER" id="PTHR45957:SF1">
    <property type="entry name" value="ANAPHASE-PROMOTING COMPLEX SUBUNIT 2"/>
    <property type="match status" value="1"/>
</dbReference>
<keyword evidence="2" id="KW-0132">Cell division</keyword>
<dbReference type="GO" id="GO:0031625">
    <property type="term" value="F:ubiquitin protein ligase binding"/>
    <property type="evidence" value="ECO:0007669"/>
    <property type="project" value="InterPro"/>
</dbReference>
<comment type="similarity">
    <text evidence="6">Belongs to the cullin family.</text>
</comment>
<keyword evidence="4" id="KW-0833">Ubl conjugation pathway</keyword>
<dbReference type="GO" id="GO:0070979">
    <property type="term" value="P:protein K11-linked ubiquitination"/>
    <property type="evidence" value="ECO:0007669"/>
    <property type="project" value="TreeGrafter"/>
</dbReference>
<dbReference type="Pfam" id="PF26557">
    <property type="entry name" value="Cullin_AB"/>
    <property type="match status" value="1"/>
</dbReference>
<dbReference type="SUPFAM" id="SSF46785">
    <property type="entry name" value="Winged helix' DNA-binding domain"/>
    <property type="match status" value="1"/>
</dbReference>
<dbReference type="OrthoDB" id="5581181at2759"/>
<dbReference type="OMA" id="ERYYEFP"/>
<dbReference type="Gene3D" id="3.30.230.130">
    <property type="entry name" value="Cullin, Chain C, Domain 2"/>
    <property type="match status" value="1"/>
</dbReference>
<sequence length="830" mass="95664">METPISKDHIEWVIPKPTLNDLSSSSSDIDNDIDLMLNHLQPYFPPSLLQNNFSVNQIKSRLAPDKVSDPSQRVRAAIRSCLKDETNQLEFVRLYQNSISVRFNEFFANFYNSMPTAQLVFLDYFHIIKTITTYYNSSLIHLNLSPLARNLCTRNINSLFYSNLIIRQNSKNSEQSQHQEDTYFLQSLREFLDVYVFKNTLANPFSDNSVNLIDIFTTLISINLNKDINQLLIQLSIQKIKSFIIANCSGIWDKPLLETITEFIQNEIYPNFSIIASYSADLNLTNSVNNVYLYDLIKLAQLELVSLRIKEIYSIILYYPNSSDGLYELYQCLSTKFNHHHYNQTPDQSHHSTNLINDITNLSNFSYLANYSLKSQAYQRAKLVDTFVDLCHKNLLHSGANTVDVITTYTKTIKSFLIIDPKGVLLDKVVRPIRRYLKTREDIIIKIVHGLLDDDESSNELIELAKELRRAKAKTSKKRSVVEDSLDMNWVPDPIDALPDFKKGKVSDIIESLISIFDSNEIFINEFTKLFGQRLVNLHNYDVTDIEERLNLLKLRFGKNEFTTLDIMIKDIKESKVLNKKLTARSGIQAPNFHTSILSHLFWPTVLENLSENDNFNLPPEINIKFEAYNSDYTSYMKGRSLKFLPSLGSVKIELSFNNKITQNFEVTPDRAAIISLFDDNSSELSVDFISKKLNMSPYMVSKGLSFWVKEGVLLELTKTLFIVNEDDAEEDVLHSASIPSAATLANSGSDKSINLKFKELEVLWPYLKSMLENISYLKFERVKTLLKLTVPKDKFDFGTIDDSKLEDYLDWLVDEEKLEITQQSYKLKE</sequence>
<accession>A3LQ64</accession>
<dbReference type="FunCoup" id="A3LQ64">
    <property type="interactions" value="658"/>
</dbReference>
<evidence type="ECO:0000256" key="2">
    <source>
        <dbReference type="ARBA" id="ARBA00022618"/>
    </source>
</evidence>